<proteinExistence type="predicted"/>
<feature type="non-terminal residue" evidence="1">
    <location>
        <position position="1"/>
    </location>
</feature>
<accession>F9S620</accession>
<dbReference type="PANTHER" id="PTHR34700:SF8">
    <property type="entry name" value="POTASSIUM BINDING PROTEIN KBP"/>
    <property type="match status" value="1"/>
</dbReference>
<dbReference type="PANTHER" id="PTHR34700">
    <property type="entry name" value="POTASSIUM BINDING PROTEIN KBP"/>
    <property type="match status" value="1"/>
</dbReference>
<dbReference type="RefSeq" id="WP_006713937.1">
    <property type="nucleotide sequence ID" value="NZ_AFWF01000250.1"/>
</dbReference>
<evidence type="ECO:0000313" key="1">
    <source>
        <dbReference type="EMBL" id="EGU34183.1"/>
    </source>
</evidence>
<reference evidence="1 2" key="1">
    <citation type="journal article" date="2012" name="Int. J. Syst. Evol. Microbiol.">
        <title>Vibrio caribbeanicus sp. nov., isolated from the marine sponge Scleritoderma cyanea.</title>
        <authorList>
            <person name="Hoffmann M."/>
            <person name="Monday S.R."/>
            <person name="Allard M.W."/>
            <person name="Strain E.A."/>
            <person name="Whittaker P."/>
            <person name="Naum M."/>
            <person name="McCarthy P.J."/>
            <person name="Lopez J.V."/>
            <person name="Fischer M."/>
            <person name="Brown E.W."/>
        </authorList>
    </citation>
    <scope>NUCLEOTIDE SEQUENCE [LARGE SCALE GENOMIC DNA]</scope>
    <source>
        <strain evidence="1 2">ATCC 700023</strain>
    </source>
</reference>
<dbReference type="InterPro" id="IPR052196">
    <property type="entry name" value="Bact_Kbp"/>
</dbReference>
<dbReference type="EMBL" id="AFWF01000250">
    <property type="protein sequence ID" value="EGU34183.1"/>
    <property type="molecule type" value="Genomic_DNA"/>
</dbReference>
<keyword evidence="2" id="KW-1185">Reference proteome</keyword>
<gene>
    <name evidence="1" type="ORF">VII00023_06652</name>
</gene>
<dbReference type="AlphaFoldDB" id="F9S620"/>
<organism evidence="1 2">
    <name type="scientific">Vibrio ichthyoenteri ATCC 700023</name>
    <dbReference type="NCBI Taxonomy" id="870968"/>
    <lineage>
        <taxon>Bacteria</taxon>
        <taxon>Pseudomonadati</taxon>
        <taxon>Pseudomonadota</taxon>
        <taxon>Gammaproteobacteria</taxon>
        <taxon>Vibrionales</taxon>
        <taxon>Vibrionaceae</taxon>
        <taxon>Vibrio</taxon>
    </lineage>
</organism>
<comment type="caution">
    <text evidence="1">The sequence shown here is derived from an EMBL/GenBank/DDBJ whole genome shotgun (WGS) entry which is preliminary data.</text>
</comment>
<dbReference type="OrthoDB" id="9765158at2"/>
<name>F9S620_9VIBR</name>
<dbReference type="Proteomes" id="UP000004605">
    <property type="component" value="Unassembled WGS sequence"/>
</dbReference>
<evidence type="ECO:0000313" key="2">
    <source>
        <dbReference type="Proteomes" id="UP000004605"/>
    </source>
</evidence>
<protein>
    <submittedName>
        <fullName evidence="1">Uncharacterized protein</fullName>
    </submittedName>
</protein>
<sequence>VLNTIQEHWLRYLESILLVEQHQMAAMSRVLGARSGRQLLTDSEALFIRGEYKQRQWGIYRQITTYLRDEKRVVALKRVALAERQYSHNDISALQVTQQQQEILRGDIALPVEADNRGTHSALFQPHASPIHLAAAILGAIDGGDYVAQNQLVVINRGQQEGLRQGSVFQLYQSMSMLVPGDEATSITPERSKQEKLPPLLIGNLMVVRPYQYFSLAVVTDSVQPVSRHTLLQSPSVTNHDKPF</sequence>